<gene>
    <name evidence="1" type="ORF">V5E97_26275</name>
</gene>
<organism evidence="1">
    <name type="scientific">Singulisphaera sp. Ch08</name>
    <dbReference type="NCBI Taxonomy" id="3120278"/>
    <lineage>
        <taxon>Bacteria</taxon>
        <taxon>Pseudomonadati</taxon>
        <taxon>Planctomycetota</taxon>
        <taxon>Planctomycetia</taxon>
        <taxon>Isosphaerales</taxon>
        <taxon>Isosphaeraceae</taxon>
        <taxon>Singulisphaera</taxon>
    </lineage>
</organism>
<dbReference type="AlphaFoldDB" id="A0AAU7C9M9"/>
<dbReference type="EMBL" id="CP155447">
    <property type="protein sequence ID" value="XBH01835.1"/>
    <property type="molecule type" value="Genomic_DNA"/>
</dbReference>
<name>A0AAU7C9M9_9BACT</name>
<accession>A0AAU7C9M9</accession>
<evidence type="ECO:0000313" key="1">
    <source>
        <dbReference type="EMBL" id="XBH01835.1"/>
    </source>
</evidence>
<dbReference type="RefSeq" id="WP_406694581.1">
    <property type="nucleotide sequence ID" value="NZ_CP155447.1"/>
</dbReference>
<protein>
    <recommendedName>
        <fullName evidence="2">Transposase</fullName>
    </recommendedName>
</protein>
<reference evidence="1" key="1">
    <citation type="submission" date="2024-05" db="EMBL/GenBank/DDBJ databases">
        <title>Planctomycetes of the genus Singulisphaera possess chitinolytic capabilities.</title>
        <authorList>
            <person name="Ivanova A."/>
        </authorList>
    </citation>
    <scope>NUCLEOTIDE SEQUENCE</scope>
    <source>
        <strain evidence="1">Ch08T</strain>
    </source>
</reference>
<sequence length="56" mass="6056">MRTKTHEDILIEALSAGRAADGTGVVRTIFLAALAEHAADLRESVAMHPNWVNQEA</sequence>
<evidence type="ECO:0008006" key="2">
    <source>
        <dbReference type="Google" id="ProtNLM"/>
    </source>
</evidence>
<proteinExistence type="predicted"/>